<evidence type="ECO:0000256" key="4">
    <source>
        <dbReference type="SAM" id="MobiDB-lite"/>
    </source>
</evidence>
<feature type="region of interest" description="Disordered" evidence="4">
    <location>
        <begin position="1"/>
        <end position="22"/>
    </location>
</feature>
<name>A0AAJ6ZSR6_PAPXU</name>
<evidence type="ECO:0000259" key="5">
    <source>
        <dbReference type="Pfam" id="PF04003"/>
    </source>
</evidence>
<feature type="region of interest" description="Disordered" evidence="4">
    <location>
        <begin position="60"/>
        <end position="85"/>
    </location>
</feature>
<comment type="similarity">
    <text evidence="3">Belongs to the UTP5 family.</text>
</comment>
<keyword evidence="2" id="KW-0539">Nucleus</keyword>
<dbReference type="InterPro" id="IPR015943">
    <property type="entry name" value="WD40/YVTN_repeat-like_dom_sf"/>
</dbReference>
<feature type="domain" description="Small-subunit processome Utp12" evidence="5">
    <location>
        <begin position="574"/>
        <end position="673"/>
    </location>
</feature>
<evidence type="ECO:0000256" key="2">
    <source>
        <dbReference type="ARBA" id="ARBA00023242"/>
    </source>
</evidence>
<dbReference type="KEGG" id="pxu:106125756"/>
<dbReference type="RefSeq" id="XP_013178530.1">
    <property type="nucleotide sequence ID" value="XM_013323076.1"/>
</dbReference>
<dbReference type="InterPro" id="IPR007148">
    <property type="entry name" value="SSU_processome_Utp12"/>
</dbReference>
<proteinExistence type="inferred from homology"/>
<dbReference type="InterPro" id="IPR052414">
    <property type="entry name" value="U3_snoRNA-assoc_WDR"/>
</dbReference>
<dbReference type="PANTHER" id="PTHR44267:SF1">
    <property type="entry name" value="WD REPEAT-CONTAINING PROTEIN 43"/>
    <property type="match status" value="1"/>
</dbReference>
<evidence type="ECO:0000256" key="1">
    <source>
        <dbReference type="ARBA" id="ARBA00004123"/>
    </source>
</evidence>
<dbReference type="InterPro" id="IPR036322">
    <property type="entry name" value="WD40_repeat_dom_sf"/>
</dbReference>
<evidence type="ECO:0000313" key="7">
    <source>
        <dbReference type="RefSeq" id="XP_013178531.1"/>
    </source>
</evidence>
<protein>
    <submittedName>
        <fullName evidence="6 7">WD repeat-containing protein 43</fullName>
    </submittedName>
</protein>
<dbReference type="GO" id="GO:0000462">
    <property type="term" value="P:maturation of SSU-rRNA from tricistronic rRNA transcript (SSU-rRNA, 5.8S rRNA, LSU-rRNA)"/>
    <property type="evidence" value="ECO:0007669"/>
    <property type="project" value="TreeGrafter"/>
</dbReference>
<dbReference type="Proteomes" id="UP000694872">
    <property type="component" value="Unplaced"/>
</dbReference>
<dbReference type="RefSeq" id="XP_013178531.1">
    <property type="nucleotide sequence ID" value="XM_013323077.1"/>
</dbReference>
<dbReference type="SUPFAM" id="SSF50978">
    <property type="entry name" value="WD40 repeat-like"/>
    <property type="match status" value="1"/>
</dbReference>
<dbReference type="PANTHER" id="PTHR44267">
    <property type="entry name" value="WD REPEAT-CONTAINING PROTEIN 43"/>
    <property type="match status" value="1"/>
</dbReference>
<comment type="subcellular location">
    <subcellularLocation>
        <location evidence="1">Nucleus</location>
    </subcellularLocation>
</comment>
<evidence type="ECO:0000256" key="3">
    <source>
        <dbReference type="ARBA" id="ARBA00038335"/>
    </source>
</evidence>
<dbReference type="Gene3D" id="2.130.10.10">
    <property type="entry name" value="YVTN repeat-like/Quinoprotein amine dehydrogenase"/>
    <property type="match status" value="1"/>
</dbReference>
<dbReference type="AlphaFoldDB" id="A0AAJ6ZSR6"/>
<evidence type="ECO:0000313" key="6">
    <source>
        <dbReference type="RefSeq" id="XP_013178530.1"/>
    </source>
</evidence>
<organism evidence="7">
    <name type="scientific">Papilio xuthus</name>
    <name type="common">Asian swallowtail butterfly</name>
    <dbReference type="NCBI Taxonomy" id="66420"/>
    <lineage>
        <taxon>Eukaryota</taxon>
        <taxon>Metazoa</taxon>
        <taxon>Ecdysozoa</taxon>
        <taxon>Arthropoda</taxon>
        <taxon>Hexapoda</taxon>
        <taxon>Insecta</taxon>
        <taxon>Pterygota</taxon>
        <taxon>Neoptera</taxon>
        <taxon>Endopterygota</taxon>
        <taxon>Lepidoptera</taxon>
        <taxon>Glossata</taxon>
        <taxon>Ditrysia</taxon>
        <taxon>Papilionoidea</taxon>
        <taxon>Papilionidae</taxon>
        <taxon>Papilioninae</taxon>
        <taxon>Papilio</taxon>
    </lineage>
</organism>
<dbReference type="GeneID" id="106125756"/>
<dbReference type="Pfam" id="PF04003">
    <property type="entry name" value="Utp12"/>
    <property type="match status" value="1"/>
</dbReference>
<dbReference type="GO" id="GO:0005730">
    <property type="term" value="C:nucleolus"/>
    <property type="evidence" value="ECO:0007669"/>
    <property type="project" value="TreeGrafter"/>
</dbReference>
<feature type="region of interest" description="Disordered" evidence="4">
    <location>
        <begin position="676"/>
        <end position="735"/>
    </location>
</feature>
<reference evidence="6 7" key="1">
    <citation type="submission" date="2025-04" db="UniProtKB">
        <authorList>
            <consortium name="RefSeq"/>
        </authorList>
    </citation>
    <scope>IDENTIFICATION</scope>
</reference>
<gene>
    <name evidence="6 7" type="primary">LOC106125756</name>
</gene>
<accession>A0AAJ6ZSR6</accession>
<sequence>MSGGNASKNKARSSKRQEGWEEAGGEFYQELYPGGEQELFENLQRADAAKLATLLPSKQARNTTTVKRGRSQNERRQSTFARTTQSRDIHLSMLPDLSDYPKNLVGRSVTGRMADAAFSGDGKYYSALTQDGRLRIWDTETNVLKQEYTPDLHLTAPPLCLQWISVTRSVSPQKGGRRKSISDNETQAIALGTTSGKILLYSVAQGKVETVLVDKKNHTNNKVKSLDWHRKYGLLSCTGDNSIQEWELESATIRHRYKINVDNKNKQTSGVSAIKIIPHSEQSSAKYIVAASWQLRIWRLQDNQAILVKNLGHNASPRALLSLATAGKTCWLIEGSQNERLLSFWDVTITDDPPVNGDEPTPNKRQRKKSITASVVATPTYNFVLEDAPKIIDVNVETDEGGSKLQLAAATRSGVVHYYEHMLNGASTKPIKPSVTVQVTTGDATPLPLQCCCLTNTGDLLLGYTNTTIWTFERLTPDLSTKTQVLIRGDTKDKKKQKHTNEVNKVRADSKKDDVKYVEPMGGVTRKRTTPGGQVEVSMEARLANLALDVKSRGKSAVNQNLTKLLMQGLHSKDKNIILTVLQRDEAGVAWRTAAHLPADYVPLLLDQLADMATRRTSQCAAVCTWLGATLRAHAALLLATTPPRLTQLLAILTHRRSHLCQLLNLKGRLELATTQRSAEEEDIDQEPVLRYDDSSSGEEMEAQYQSDDSAPSWEEGEGEDGEAGGGHSDSEESD</sequence>